<dbReference type="CDD" id="cd03809">
    <property type="entry name" value="GT4_MtfB-like"/>
    <property type="match status" value="1"/>
</dbReference>
<dbReference type="InterPro" id="IPR001296">
    <property type="entry name" value="Glyco_trans_1"/>
</dbReference>
<evidence type="ECO:0000259" key="2">
    <source>
        <dbReference type="Pfam" id="PF00534"/>
    </source>
</evidence>
<evidence type="ECO:0000313" key="5">
    <source>
        <dbReference type="Proteomes" id="UP000321089"/>
    </source>
</evidence>
<dbReference type="AlphaFoldDB" id="A0A512TLN6"/>
<feature type="domain" description="Glycosyl transferase family 1" evidence="2">
    <location>
        <begin position="190"/>
        <end position="306"/>
    </location>
</feature>
<protein>
    <submittedName>
        <fullName evidence="3">Glycosyl transferase family 1</fullName>
    </submittedName>
    <submittedName>
        <fullName evidence="4">Glycosyltransferase</fullName>
    </submittedName>
</protein>
<dbReference type="EMBL" id="BKBC01000018">
    <property type="protein sequence ID" value="GEQ21174.1"/>
    <property type="molecule type" value="Genomic_DNA"/>
</dbReference>
<organism evidence="3 5">
    <name type="scientific">Clostridium butyricum</name>
    <dbReference type="NCBI Taxonomy" id="1492"/>
    <lineage>
        <taxon>Bacteria</taxon>
        <taxon>Bacillati</taxon>
        <taxon>Bacillota</taxon>
        <taxon>Clostridia</taxon>
        <taxon>Eubacteriales</taxon>
        <taxon>Clostridiaceae</taxon>
        <taxon>Clostridium</taxon>
    </lineage>
</organism>
<evidence type="ECO:0000313" key="6">
    <source>
        <dbReference type="Proteomes" id="UP000474042"/>
    </source>
</evidence>
<reference evidence="4 6" key="2">
    <citation type="submission" date="2020-01" db="EMBL/GenBank/DDBJ databases">
        <title>Genome sequence of a 1,3-propanediol producer, Clostridium butyricum S3.</title>
        <authorList>
            <person name="Zhou J."/>
        </authorList>
    </citation>
    <scope>NUCLEOTIDE SEQUENCE [LARGE SCALE GENOMIC DNA]</scope>
    <source>
        <strain evidence="4 6">S3</strain>
    </source>
</reference>
<sequence>MSKIVINGEFYNKKSTGVHRFAKELLLELDKVIEPGIIDIIIPEYTKIIPCFKNIGVKKYGRLKGVLWEQFSLTMYLIKNKRESLSLCNTMPLLKPGIMCIHDVAYKAHPEYFTTIHGKLSCFWHRLHFKLAVMSQKPILTVSYFSKYEIIDNYNVDPNRIVVIGNGWQHMNRMQCDYSILKNNGLISGEYFFTLGNISKNKNTKWIYEVAKRNKQYTFVISGRKAEVSNEKYDELENVLSLGYVSDEQIKALYENCKAFIFPSIHEGFGIPPMEALSQGAKIIISNTTSLPEIYKSAAYYIDPYNFNINFKELLSKNTINPDSILNNYSWEKSAKKLSELLI</sequence>
<dbReference type="SUPFAM" id="SSF53756">
    <property type="entry name" value="UDP-Glycosyltransferase/glycogen phosphorylase"/>
    <property type="match status" value="1"/>
</dbReference>
<dbReference type="Proteomes" id="UP000474042">
    <property type="component" value="Unassembled WGS sequence"/>
</dbReference>
<proteinExistence type="predicted"/>
<dbReference type="Proteomes" id="UP000321089">
    <property type="component" value="Unassembled WGS sequence"/>
</dbReference>
<dbReference type="Gene3D" id="3.40.50.2000">
    <property type="entry name" value="Glycogen Phosphorylase B"/>
    <property type="match status" value="2"/>
</dbReference>
<comment type="caution">
    <text evidence="3">The sequence shown here is derived from an EMBL/GenBank/DDBJ whole genome shotgun (WGS) entry which is preliminary data.</text>
</comment>
<accession>A0A512TLN6</accession>
<reference evidence="3 5" key="1">
    <citation type="submission" date="2019-07" db="EMBL/GenBank/DDBJ databases">
        <title>Whole genome shotgun sequence of Clostridium butyricum NBRC 3858.</title>
        <authorList>
            <person name="Hosoyama A."/>
            <person name="Uohara A."/>
            <person name="Ohji S."/>
            <person name="Ichikawa N."/>
        </authorList>
    </citation>
    <scope>NUCLEOTIDE SEQUENCE [LARGE SCALE GENOMIC DNA]</scope>
    <source>
        <strain evidence="3 5">NBRC 3858</strain>
    </source>
</reference>
<evidence type="ECO:0000313" key="3">
    <source>
        <dbReference type="EMBL" id="GEQ21174.1"/>
    </source>
</evidence>
<dbReference type="PANTHER" id="PTHR46401">
    <property type="entry name" value="GLYCOSYLTRANSFERASE WBBK-RELATED"/>
    <property type="match status" value="1"/>
</dbReference>
<name>A0A512TLN6_CLOBU</name>
<gene>
    <name evidence="3" type="ORF">CBU02nite_16800</name>
    <name evidence="4" type="ORF">GND98_004255</name>
</gene>
<dbReference type="GO" id="GO:0016757">
    <property type="term" value="F:glycosyltransferase activity"/>
    <property type="evidence" value="ECO:0007669"/>
    <property type="project" value="InterPro"/>
</dbReference>
<evidence type="ECO:0000256" key="1">
    <source>
        <dbReference type="ARBA" id="ARBA00022679"/>
    </source>
</evidence>
<dbReference type="RefSeq" id="WP_146868338.1">
    <property type="nucleotide sequence ID" value="NZ_BKBC01000018.1"/>
</dbReference>
<dbReference type="Pfam" id="PF00534">
    <property type="entry name" value="Glycos_transf_1"/>
    <property type="match status" value="1"/>
</dbReference>
<evidence type="ECO:0000313" key="4">
    <source>
        <dbReference type="EMBL" id="NAS17102.1"/>
    </source>
</evidence>
<keyword evidence="1 3" id="KW-0808">Transferase</keyword>
<dbReference type="EMBL" id="WOFV02000008">
    <property type="protein sequence ID" value="NAS17102.1"/>
    <property type="molecule type" value="Genomic_DNA"/>
</dbReference>
<dbReference type="PANTHER" id="PTHR46401:SF2">
    <property type="entry name" value="GLYCOSYLTRANSFERASE WBBK-RELATED"/>
    <property type="match status" value="1"/>
</dbReference>